<feature type="domain" description="PHB de-polymerase C-terminal" evidence="1">
    <location>
        <begin position="204"/>
        <end position="237"/>
    </location>
</feature>
<dbReference type="InterPro" id="IPR029058">
    <property type="entry name" value="AB_hydrolase_fold"/>
</dbReference>
<evidence type="ECO:0000259" key="1">
    <source>
        <dbReference type="Pfam" id="PF06850"/>
    </source>
</evidence>
<name>A0A1Y5HVZ1_OLEAN</name>
<dbReference type="InterPro" id="IPR009656">
    <property type="entry name" value="PHB_depo_C"/>
</dbReference>
<dbReference type="PANTHER" id="PTHR36837">
    <property type="entry name" value="POLY(3-HYDROXYALKANOATE) POLYMERASE SUBUNIT PHAC"/>
    <property type="match status" value="1"/>
</dbReference>
<dbReference type="AlphaFoldDB" id="A0A1Y5HVZ1"/>
<dbReference type="InterPro" id="IPR051321">
    <property type="entry name" value="PHA/PHB_synthase"/>
</dbReference>
<dbReference type="SUPFAM" id="SSF53474">
    <property type="entry name" value="alpha/beta-Hydrolases"/>
    <property type="match status" value="1"/>
</dbReference>
<evidence type="ECO:0000313" key="3">
    <source>
        <dbReference type="Proteomes" id="UP000227088"/>
    </source>
</evidence>
<feature type="non-terminal residue" evidence="2">
    <location>
        <position position="238"/>
    </location>
</feature>
<reference evidence="3" key="1">
    <citation type="journal article" date="2017" name="Proc. Natl. Acad. Sci. U.S.A.">
        <title>Simulation of Deepwater Horizon oil plume reveals substrate specialization within a complex community of hydrocarbon degraders.</title>
        <authorList>
            <person name="Hu P."/>
            <person name="Dubinsky E.A."/>
            <person name="Probst A.J."/>
            <person name="Wang J."/>
            <person name="Sieber C.M.K."/>
            <person name="Tom L.M."/>
            <person name="Gardinali P."/>
            <person name="Banfield J.F."/>
            <person name="Atlas R.M."/>
            <person name="Andersen G.L."/>
        </authorList>
    </citation>
    <scope>NUCLEOTIDE SEQUENCE [LARGE SCALE GENOMIC DNA]</scope>
</reference>
<gene>
    <name evidence="2" type="ORF">A9R00_05005</name>
</gene>
<dbReference type="InterPro" id="IPR010915">
    <property type="entry name" value="PHB_depoly_PhaZ"/>
</dbReference>
<dbReference type="Proteomes" id="UP000227088">
    <property type="component" value="Unassembled WGS sequence"/>
</dbReference>
<dbReference type="EMBL" id="MABE01000286">
    <property type="protein sequence ID" value="OUS40637.1"/>
    <property type="molecule type" value="Genomic_DNA"/>
</dbReference>
<organism evidence="2 3">
    <name type="scientific">Oleispira antarctica</name>
    <dbReference type="NCBI Taxonomy" id="188908"/>
    <lineage>
        <taxon>Bacteria</taxon>
        <taxon>Pseudomonadati</taxon>
        <taxon>Pseudomonadota</taxon>
        <taxon>Gammaproteobacteria</taxon>
        <taxon>Oceanospirillales</taxon>
        <taxon>Oceanospirillaceae</taxon>
        <taxon>Oleispira</taxon>
    </lineage>
</organism>
<comment type="caution">
    <text evidence="2">The sequence shown here is derived from an EMBL/GenBank/DDBJ whole genome shotgun (WGS) entry which is preliminary data.</text>
</comment>
<dbReference type="PANTHER" id="PTHR36837:SF4">
    <property type="entry name" value="BLR0908 PROTEIN"/>
    <property type="match status" value="1"/>
</dbReference>
<accession>A0A1Y5HVZ1</accession>
<dbReference type="Pfam" id="PF06850">
    <property type="entry name" value="PHB_depo_C"/>
    <property type="match status" value="1"/>
</dbReference>
<dbReference type="NCBIfam" id="TIGR01849">
    <property type="entry name" value="PHB_depoly_PhaZ"/>
    <property type="match status" value="1"/>
</dbReference>
<protein>
    <submittedName>
        <fullName evidence="2">Poly(3-hydroxybutyrate) depolymerase</fullName>
    </submittedName>
</protein>
<proteinExistence type="predicted"/>
<evidence type="ECO:0000313" key="2">
    <source>
        <dbReference type="EMBL" id="OUS40637.1"/>
    </source>
</evidence>
<sequence>MLYELNAQYMKMVSPWHHVANCTRQIISSDLNPFANTPFYRTASASLELFERLTTSYEEPEWGLDSTVINDQTVAIAEQVVYQKSFCKLLHFRRLTDQPNQPRVLIIAPMSGHFATLLRGTVREFLPDHETYITDWRNVRDVPLSEGSFSFDDYVEYIMEFIAFLGPNIHVIAVCQPCVPALVALSVMHMENDKNTPSSMTLMGGPVDARISPTEVNDYASDKDLEWFEKNVICKVPN</sequence>